<evidence type="ECO:0000259" key="7">
    <source>
        <dbReference type="Pfam" id="PF06271"/>
    </source>
</evidence>
<dbReference type="InterPro" id="IPR051791">
    <property type="entry name" value="Pra-immunoreactive"/>
</dbReference>
<evidence type="ECO:0000256" key="2">
    <source>
        <dbReference type="ARBA" id="ARBA00022475"/>
    </source>
</evidence>
<reference evidence="8 9" key="1">
    <citation type="submission" date="2020-03" db="EMBL/GenBank/DDBJ databases">
        <title>Draft genome sequence of environmentally isolated violet-colored cultures.</title>
        <authorList>
            <person name="Wilson H.S."/>
        </authorList>
    </citation>
    <scope>NUCLEOTIDE SEQUENCE [LARGE SCALE GENOMIC DNA]</scope>
    <source>
        <strain evidence="8 9">HSC-16F04</strain>
    </source>
</reference>
<keyword evidence="9" id="KW-1185">Reference proteome</keyword>
<dbReference type="RefSeq" id="WP_166823014.1">
    <property type="nucleotide sequence ID" value="NZ_JAAOLX010000002.1"/>
</dbReference>
<keyword evidence="2" id="KW-1003">Cell membrane</keyword>
<evidence type="ECO:0000256" key="3">
    <source>
        <dbReference type="ARBA" id="ARBA00022692"/>
    </source>
</evidence>
<comment type="caution">
    <text evidence="8">The sequence shown here is derived from an EMBL/GenBank/DDBJ whole genome shotgun (WGS) entry which is preliminary data.</text>
</comment>
<keyword evidence="5 6" id="KW-0472">Membrane</keyword>
<feature type="transmembrane region" description="Helical" evidence="6">
    <location>
        <begin position="6"/>
        <end position="28"/>
    </location>
</feature>
<evidence type="ECO:0000256" key="5">
    <source>
        <dbReference type="ARBA" id="ARBA00023136"/>
    </source>
</evidence>
<gene>
    <name evidence="8" type="ORF">HA050_05305</name>
</gene>
<comment type="subcellular location">
    <subcellularLocation>
        <location evidence="1">Cell membrane</location>
        <topology evidence="1">Multi-pass membrane protein</topology>
    </subcellularLocation>
</comment>
<evidence type="ECO:0000313" key="8">
    <source>
        <dbReference type="EMBL" id="NHQ85533.1"/>
    </source>
</evidence>
<feature type="transmembrane region" description="Helical" evidence="6">
    <location>
        <begin position="40"/>
        <end position="65"/>
    </location>
</feature>
<dbReference type="EMBL" id="JAAOLX010000002">
    <property type="protein sequence ID" value="NHQ85533.1"/>
    <property type="molecule type" value="Genomic_DNA"/>
</dbReference>
<keyword evidence="4 6" id="KW-1133">Transmembrane helix</keyword>
<protein>
    <submittedName>
        <fullName evidence="8">RDD family protein</fullName>
    </submittedName>
</protein>
<name>A0ABX0KZ62_9NEIS</name>
<evidence type="ECO:0000256" key="6">
    <source>
        <dbReference type="SAM" id="Phobius"/>
    </source>
</evidence>
<feature type="domain" description="RDD" evidence="7">
    <location>
        <begin position="3"/>
        <end position="118"/>
    </location>
</feature>
<keyword evidence="3 6" id="KW-0812">Transmembrane</keyword>
<sequence length="136" mass="15377">MQYPSIFRRYTASLIDFLVVLLILWATSNSPLEPLFHESAFGLFIVLLLCYEPIATVLACSLGQYLMRFRVRNHSDLSRISGPQAYGRFFIKCSLGIVSLLLIPARKDRRAIHDVAAKTIVIEAKSPLLLPENNQI</sequence>
<organism evidence="8 9">
    <name type="scientific">Iodobacter violaceini</name>
    <dbReference type="NCBI Taxonomy" id="3044271"/>
    <lineage>
        <taxon>Bacteria</taxon>
        <taxon>Pseudomonadati</taxon>
        <taxon>Pseudomonadota</taxon>
        <taxon>Betaproteobacteria</taxon>
        <taxon>Neisseriales</taxon>
        <taxon>Chitinibacteraceae</taxon>
        <taxon>Iodobacter</taxon>
    </lineage>
</organism>
<proteinExistence type="predicted"/>
<evidence type="ECO:0000256" key="1">
    <source>
        <dbReference type="ARBA" id="ARBA00004651"/>
    </source>
</evidence>
<evidence type="ECO:0000256" key="4">
    <source>
        <dbReference type="ARBA" id="ARBA00022989"/>
    </source>
</evidence>
<dbReference type="PANTHER" id="PTHR36115">
    <property type="entry name" value="PROLINE-RICH ANTIGEN HOMOLOG-RELATED"/>
    <property type="match status" value="1"/>
</dbReference>
<dbReference type="Proteomes" id="UP000712570">
    <property type="component" value="Unassembled WGS sequence"/>
</dbReference>
<evidence type="ECO:0000313" key="9">
    <source>
        <dbReference type="Proteomes" id="UP000712570"/>
    </source>
</evidence>
<accession>A0ABX0KZ62</accession>
<dbReference type="Pfam" id="PF06271">
    <property type="entry name" value="RDD"/>
    <property type="match status" value="1"/>
</dbReference>
<dbReference type="PANTHER" id="PTHR36115:SF4">
    <property type="entry name" value="MEMBRANE PROTEIN"/>
    <property type="match status" value="1"/>
</dbReference>
<dbReference type="InterPro" id="IPR010432">
    <property type="entry name" value="RDD"/>
</dbReference>